<sequence length="282" mass="29776">MIRVSALAIALIASPLAAQTAPAPPAGMRPPAPKAWTLGIGIAPVVAPAWQGSRDTALSIFPDVRLNYKDSVFFSVPDGLGWNAVNQDGWKLGPLAKLRFGRQESTGGSPFLVSGGSTALRGMGDVDLAGEFGGFAQKSLVGGKLRLRAELRQGAGGHDGVVADTSIGWNDRKRDGSLLWGITARATWADSDYTNVYFGVNPFQARGTGLLVSRTGSGLVSAGVSGNLIKPLGRYGKHGIITLFTSYDRLGDVVADSSLIRQRGQRDQIAVGLSYGYRFSWN</sequence>
<proteinExistence type="inferred from homology"/>
<keyword evidence="4" id="KW-0472">Membrane</keyword>
<reference evidence="7 8" key="1">
    <citation type="submission" date="2017-07" db="EMBL/GenBank/DDBJ databases">
        <title>Sandarakinorhabdus cyanobacteriorum sp. nov., a novel bacterium isolated from cyanobacterial aggregates in a eutrophic lake.</title>
        <authorList>
            <person name="Cai H."/>
        </authorList>
    </citation>
    <scope>NUCLEOTIDE SEQUENCE [LARGE SCALE GENOMIC DNA]</scope>
    <source>
        <strain evidence="7 8">TH057</strain>
    </source>
</reference>
<dbReference type="EMBL" id="NOXT01000111">
    <property type="protein sequence ID" value="OYQ28209.1"/>
    <property type="molecule type" value="Genomic_DNA"/>
</dbReference>
<organism evidence="7 8">
    <name type="scientific">Sandarakinorhabdus cyanobacteriorum</name>
    <dbReference type="NCBI Taxonomy" id="1981098"/>
    <lineage>
        <taxon>Bacteria</taxon>
        <taxon>Pseudomonadati</taxon>
        <taxon>Pseudomonadota</taxon>
        <taxon>Alphaproteobacteria</taxon>
        <taxon>Sphingomonadales</taxon>
        <taxon>Sphingosinicellaceae</taxon>
        <taxon>Sandarakinorhabdus</taxon>
    </lineage>
</organism>
<dbReference type="AlphaFoldDB" id="A0A255YG83"/>
<evidence type="ECO:0000256" key="6">
    <source>
        <dbReference type="SAM" id="SignalP"/>
    </source>
</evidence>
<dbReference type="OrthoDB" id="5462484at2"/>
<accession>A0A255YG83</accession>
<dbReference type="Proteomes" id="UP000216991">
    <property type="component" value="Unassembled WGS sequence"/>
</dbReference>
<evidence type="ECO:0000256" key="4">
    <source>
        <dbReference type="ARBA" id="ARBA00023136"/>
    </source>
</evidence>
<comment type="caution">
    <text evidence="7">The sequence shown here is derived from an EMBL/GenBank/DDBJ whole genome shotgun (WGS) entry which is preliminary data.</text>
</comment>
<evidence type="ECO:0000313" key="7">
    <source>
        <dbReference type="EMBL" id="OYQ28209.1"/>
    </source>
</evidence>
<gene>
    <name evidence="7" type="ORF">CHU93_09595</name>
</gene>
<evidence type="ECO:0000256" key="2">
    <source>
        <dbReference type="ARBA" id="ARBA00005722"/>
    </source>
</evidence>
<dbReference type="Pfam" id="PF06629">
    <property type="entry name" value="MipA"/>
    <property type="match status" value="1"/>
</dbReference>
<dbReference type="InterPro" id="IPR010583">
    <property type="entry name" value="MipA"/>
</dbReference>
<comment type="subcellular location">
    <subcellularLocation>
        <location evidence="1">Cell outer membrane</location>
    </subcellularLocation>
</comment>
<evidence type="ECO:0000256" key="5">
    <source>
        <dbReference type="ARBA" id="ARBA00023237"/>
    </source>
</evidence>
<keyword evidence="3 6" id="KW-0732">Signal</keyword>
<dbReference type="RefSeq" id="WP_094473857.1">
    <property type="nucleotide sequence ID" value="NZ_NOXT01000111.1"/>
</dbReference>
<evidence type="ECO:0000313" key="8">
    <source>
        <dbReference type="Proteomes" id="UP000216991"/>
    </source>
</evidence>
<feature type="signal peptide" evidence="6">
    <location>
        <begin position="1"/>
        <end position="20"/>
    </location>
</feature>
<evidence type="ECO:0000256" key="1">
    <source>
        <dbReference type="ARBA" id="ARBA00004442"/>
    </source>
</evidence>
<evidence type="ECO:0000256" key="3">
    <source>
        <dbReference type="ARBA" id="ARBA00022729"/>
    </source>
</evidence>
<feature type="chain" id="PRO_5013191607" evidence="6">
    <location>
        <begin position="21"/>
        <end position="282"/>
    </location>
</feature>
<comment type="similarity">
    <text evidence="2">Belongs to the MipA/OmpV family.</text>
</comment>
<keyword evidence="5" id="KW-0998">Cell outer membrane</keyword>
<keyword evidence="8" id="KW-1185">Reference proteome</keyword>
<dbReference type="PANTHER" id="PTHR38776">
    <property type="entry name" value="MLTA-INTERACTING PROTEIN-RELATED"/>
    <property type="match status" value="1"/>
</dbReference>
<protein>
    <submittedName>
        <fullName evidence="7">MltA-interacting MipA</fullName>
    </submittedName>
</protein>
<dbReference type="GO" id="GO:0009279">
    <property type="term" value="C:cell outer membrane"/>
    <property type="evidence" value="ECO:0007669"/>
    <property type="project" value="UniProtKB-SubCell"/>
</dbReference>
<dbReference type="PANTHER" id="PTHR38776:SF1">
    <property type="entry name" value="MLTA-INTERACTING PROTEIN-RELATED"/>
    <property type="match status" value="1"/>
</dbReference>
<name>A0A255YG83_9SPHN</name>